<proteinExistence type="predicted"/>
<feature type="non-terminal residue" evidence="3">
    <location>
        <position position="202"/>
    </location>
</feature>
<dbReference type="AlphaFoldDB" id="A0A0L7KWL5"/>
<evidence type="ECO:0000259" key="2">
    <source>
        <dbReference type="Pfam" id="PF15926"/>
    </source>
</evidence>
<name>A0A0L7KWL5_OPEBR</name>
<evidence type="ECO:0000256" key="1">
    <source>
        <dbReference type="SAM" id="MobiDB-lite"/>
    </source>
</evidence>
<evidence type="ECO:0000313" key="3">
    <source>
        <dbReference type="EMBL" id="KOB67439.1"/>
    </source>
</evidence>
<gene>
    <name evidence="3" type="ORF">OBRU01_19816</name>
</gene>
<accession>A0A0L7KWL5</accession>
<feature type="domain" description="E3 ubiquitin-protein ligase RNF220 middle" evidence="2">
    <location>
        <begin position="36"/>
        <end position="75"/>
    </location>
</feature>
<dbReference type="Proteomes" id="UP000037510">
    <property type="component" value="Unassembled WGS sequence"/>
</dbReference>
<dbReference type="InterPro" id="IPR031824">
    <property type="entry name" value="RNF220_mid"/>
</dbReference>
<comment type="caution">
    <text evidence="3">The sequence shown here is derived from an EMBL/GenBank/DDBJ whole genome shotgun (WGS) entry which is preliminary data.</text>
</comment>
<protein>
    <recommendedName>
        <fullName evidence="2">E3 ubiquitin-protein ligase RNF220 middle domain-containing protein</fullName>
    </recommendedName>
</protein>
<reference evidence="3 4" key="1">
    <citation type="journal article" date="2015" name="Genome Biol. Evol.">
        <title>The genome of winter moth (Operophtera brumata) provides a genomic perspective on sexual dimorphism and phenology.</title>
        <authorList>
            <person name="Derks M.F."/>
            <person name="Smit S."/>
            <person name="Salis L."/>
            <person name="Schijlen E."/>
            <person name="Bossers A."/>
            <person name="Mateman C."/>
            <person name="Pijl A.S."/>
            <person name="de Ridder D."/>
            <person name="Groenen M.A."/>
            <person name="Visser M.E."/>
            <person name="Megens H.J."/>
        </authorList>
    </citation>
    <scope>NUCLEOTIDE SEQUENCE [LARGE SCALE GENOMIC DNA]</scope>
    <source>
        <strain evidence="3">WM2013NL</strain>
        <tissue evidence="3">Head and thorax</tissue>
    </source>
</reference>
<dbReference type="Pfam" id="PF15926">
    <property type="entry name" value="RNF220"/>
    <property type="match status" value="1"/>
</dbReference>
<keyword evidence="4" id="KW-1185">Reference proteome</keyword>
<evidence type="ECO:0000313" key="4">
    <source>
        <dbReference type="Proteomes" id="UP000037510"/>
    </source>
</evidence>
<sequence>MEGSSSGNGSLNSSFGQYDENVILNCVRSRKKVSELPNCPVCSCTIRQGELETHIALEVERLQKLSTGGSKRKLSVTSPLALPGPSTSPDIDVPDDQEVVDGDEDTELYGPAQYSPSRIAADTRISALKAKIKDMEQKQNGGAEYCLCVTLNREINNSFNMTNPSPLVDVVAWASGMTMGQQNKACLSRDKQIAPPLSALTG</sequence>
<feature type="region of interest" description="Disordered" evidence="1">
    <location>
        <begin position="68"/>
        <end position="95"/>
    </location>
</feature>
<dbReference type="EMBL" id="JTDY01005036">
    <property type="protein sequence ID" value="KOB67439.1"/>
    <property type="molecule type" value="Genomic_DNA"/>
</dbReference>
<organism evidence="3 4">
    <name type="scientific">Operophtera brumata</name>
    <name type="common">Winter moth</name>
    <name type="synonym">Phalaena brumata</name>
    <dbReference type="NCBI Taxonomy" id="104452"/>
    <lineage>
        <taxon>Eukaryota</taxon>
        <taxon>Metazoa</taxon>
        <taxon>Ecdysozoa</taxon>
        <taxon>Arthropoda</taxon>
        <taxon>Hexapoda</taxon>
        <taxon>Insecta</taxon>
        <taxon>Pterygota</taxon>
        <taxon>Neoptera</taxon>
        <taxon>Endopterygota</taxon>
        <taxon>Lepidoptera</taxon>
        <taxon>Glossata</taxon>
        <taxon>Ditrysia</taxon>
        <taxon>Geometroidea</taxon>
        <taxon>Geometridae</taxon>
        <taxon>Larentiinae</taxon>
        <taxon>Operophtera</taxon>
    </lineage>
</organism>